<dbReference type="Pfam" id="PF20826">
    <property type="entry name" value="PHD_5"/>
    <property type="match status" value="1"/>
</dbReference>
<feature type="region of interest" description="Disordered" evidence="5">
    <location>
        <begin position="731"/>
        <end position="762"/>
    </location>
</feature>
<evidence type="ECO:0000313" key="8">
    <source>
        <dbReference type="Proteomes" id="UP001365542"/>
    </source>
</evidence>
<comment type="caution">
    <text evidence="7">The sequence shown here is derived from an EMBL/GenBank/DDBJ whole genome shotgun (WGS) entry which is preliminary data.</text>
</comment>
<accession>A0AAV9X0L5</accession>
<feature type="region of interest" description="Disordered" evidence="5">
    <location>
        <begin position="101"/>
        <end position="207"/>
    </location>
</feature>
<dbReference type="CDD" id="cd15550">
    <property type="entry name" value="PHD_MLL5"/>
    <property type="match status" value="1"/>
</dbReference>
<feature type="region of interest" description="Disordered" evidence="5">
    <location>
        <begin position="452"/>
        <end position="642"/>
    </location>
</feature>
<keyword evidence="3" id="KW-0862">Zinc</keyword>
<feature type="compositionally biased region" description="Basic and acidic residues" evidence="5">
    <location>
        <begin position="178"/>
        <end position="195"/>
    </location>
</feature>
<dbReference type="GO" id="GO:0008270">
    <property type="term" value="F:zinc ion binding"/>
    <property type="evidence" value="ECO:0007669"/>
    <property type="project" value="UniProtKB-KW"/>
</dbReference>
<protein>
    <recommendedName>
        <fullName evidence="6">SET domain-containing protein</fullName>
    </recommendedName>
</protein>
<dbReference type="InterPro" id="IPR011011">
    <property type="entry name" value="Znf_FYVE_PHD"/>
</dbReference>
<feature type="compositionally biased region" description="Polar residues" evidence="5">
    <location>
        <begin position="920"/>
        <end position="932"/>
    </location>
</feature>
<proteinExistence type="predicted"/>
<keyword evidence="4" id="KW-0156">Chromatin regulator</keyword>
<evidence type="ECO:0000313" key="7">
    <source>
        <dbReference type="EMBL" id="KAK6531624.1"/>
    </source>
</evidence>
<dbReference type="InterPro" id="IPR001965">
    <property type="entry name" value="Znf_PHD"/>
</dbReference>
<keyword evidence="8" id="KW-1185">Reference proteome</keyword>
<dbReference type="Gene3D" id="3.30.40.10">
    <property type="entry name" value="Zinc/RING finger domain, C3HC4 (zinc finger)"/>
    <property type="match status" value="1"/>
</dbReference>
<dbReference type="InterPro" id="IPR013083">
    <property type="entry name" value="Znf_RING/FYVE/PHD"/>
</dbReference>
<dbReference type="PROSITE" id="PS50280">
    <property type="entry name" value="SET"/>
    <property type="match status" value="1"/>
</dbReference>
<dbReference type="Gene3D" id="2.170.270.10">
    <property type="entry name" value="SET domain"/>
    <property type="match status" value="1"/>
</dbReference>
<evidence type="ECO:0000256" key="1">
    <source>
        <dbReference type="ARBA" id="ARBA00022723"/>
    </source>
</evidence>
<dbReference type="PROSITE" id="PS01359">
    <property type="entry name" value="ZF_PHD_1"/>
    <property type="match status" value="1"/>
</dbReference>
<dbReference type="PANTHER" id="PTHR46462:SF3">
    <property type="entry name" value="UPSET, ISOFORM A"/>
    <property type="match status" value="1"/>
</dbReference>
<dbReference type="SMART" id="SM00317">
    <property type="entry name" value="SET"/>
    <property type="match status" value="1"/>
</dbReference>
<dbReference type="InterPro" id="IPR046341">
    <property type="entry name" value="SET_dom_sf"/>
</dbReference>
<feature type="compositionally biased region" description="Basic residues" evidence="5">
    <location>
        <begin position="457"/>
        <end position="470"/>
    </location>
</feature>
<dbReference type="GO" id="GO:0034967">
    <property type="term" value="C:Set3 complex"/>
    <property type="evidence" value="ECO:0007669"/>
    <property type="project" value="TreeGrafter"/>
</dbReference>
<feature type="compositionally biased region" description="Basic and acidic residues" evidence="5">
    <location>
        <begin position="483"/>
        <end position="493"/>
    </location>
</feature>
<dbReference type="GO" id="GO:0006355">
    <property type="term" value="P:regulation of DNA-templated transcription"/>
    <property type="evidence" value="ECO:0007669"/>
    <property type="project" value="TreeGrafter"/>
</dbReference>
<feature type="compositionally biased region" description="Polar residues" evidence="5">
    <location>
        <begin position="1"/>
        <end position="24"/>
    </location>
</feature>
<feature type="domain" description="SET" evidence="6">
    <location>
        <begin position="268"/>
        <end position="395"/>
    </location>
</feature>
<feature type="compositionally biased region" description="Basic and acidic residues" evidence="5">
    <location>
        <begin position="101"/>
        <end position="110"/>
    </location>
</feature>
<dbReference type="InterPro" id="IPR019786">
    <property type="entry name" value="Zinc_finger_PHD-type_CS"/>
</dbReference>
<feature type="region of interest" description="Disordered" evidence="5">
    <location>
        <begin position="913"/>
        <end position="932"/>
    </location>
</feature>
<organism evidence="7 8">
    <name type="scientific">Orbilia ellipsospora</name>
    <dbReference type="NCBI Taxonomy" id="2528407"/>
    <lineage>
        <taxon>Eukaryota</taxon>
        <taxon>Fungi</taxon>
        <taxon>Dikarya</taxon>
        <taxon>Ascomycota</taxon>
        <taxon>Pezizomycotina</taxon>
        <taxon>Orbiliomycetes</taxon>
        <taxon>Orbiliales</taxon>
        <taxon>Orbiliaceae</taxon>
        <taxon>Orbilia</taxon>
    </lineage>
</organism>
<evidence type="ECO:0000256" key="5">
    <source>
        <dbReference type="SAM" id="MobiDB-lite"/>
    </source>
</evidence>
<dbReference type="GO" id="GO:0006325">
    <property type="term" value="P:chromatin organization"/>
    <property type="evidence" value="ECO:0007669"/>
    <property type="project" value="UniProtKB-KW"/>
</dbReference>
<dbReference type="EMBL" id="JAVHJO010000012">
    <property type="protein sequence ID" value="KAK6531624.1"/>
    <property type="molecule type" value="Genomic_DNA"/>
</dbReference>
<feature type="region of interest" description="Disordered" evidence="5">
    <location>
        <begin position="792"/>
        <end position="880"/>
    </location>
</feature>
<feature type="compositionally biased region" description="Polar residues" evidence="5">
    <location>
        <begin position="568"/>
        <end position="577"/>
    </location>
</feature>
<dbReference type="PANTHER" id="PTHR46462">
    <property type="entry name" value="UPSET, ISOFORM A"/>
    <property type="match status" value="1"/>
</dbReference>
<reference evidence="7 8" key="1">
    <citation type="submission" date="2019-10" db="EMBL/GenBank/DDBJ databases">
        <authorList>
            <person name="Palmer J.M."/>
        </authorList>
    </citation>
    <scope>NUCLEOTIDE SEQUENCE [LARGE SCALE GENOMIC DNA]</scope>
    <source>
        <strain evidence="7 8">TWF694</strain>
    </source>
</reference>
<feature type="compositionally biased region" description="Polar residues" evidence="5">
    <location>
        <begin position="162"/>
        <end position="177"/>
    </location>
</feature>
<dbReference type="AlphaFoldDB" id="A0AAV9X0L5"/>
<feature type="compositionally biased region" description="Polar residues" evidence="5">
    <location>
        <begin position="733"/>
        <end position="753"/>
    </location>
</feature>
<gene>
    <name evidence="7" type="ORF">TWF694_002803</name>
</gene>
<feature type="compositionally biased region" description="Polar residues" evidence="5">
    <location>
        <begin position="617"/>
        <end position="628"/>
    </location>
</feature>
<evidence type="ECO:0000256" key="2">
    <source>
        <dbReference type="ARBA" id="ARBA00022771"/>
    </source>
</evidence>
<feature type="compositionally biased region" description="Basic and acidic residues" evidence="5">
    <location>
        <begin position="869"/>
        <end position="880"/>
    </location>
</feature>
<dbReference type="SMART" id="SM00249">
    <property type="entry name" value="PHD"/>
    <property type="match status" value="1"/>
</dbReference>
<keyword evidence="2" id="KW-0863">Zinc-finger</keyword>
<dbReference type="Pfam" id="PF00856">
    <property type="entry name" value="SET"/>
    <property type="match status" value="1"/>
</dbReference>
<feature type="compositionally biased region" description="Polar residues" evidence="5">
    <location>
        <begin position="594"/>
        <end position="606"/>
    </location>
</feature>
<keyword evidence="1" id="KW-0479">Metal-binding</keyword>
<feature type="compositionally biased region" description="Low complexity" evidence="5">
    <location>
        <begin position="792"/>
        <end position="802"/>
    </location>
</feature>
<dbReference type="SUPFAM" id="SSF57903">
    <property type="entry name" value="FYVE/PHD zinc finger"/>
    <property type="match status" value="1"/>
</dbReference>
<feature type="compositionally biased region" description="Polar residues" evidence="5">
    <location>
        <begin position="514"/>
        <end position="535"/>
    </location>
</feature>
<feature type="compositionally biased region" description="Polar residues" evidence="5">
    <location>
        <begin position="111"/>
        <end position="122"/>
    </location>
</feature>
<sequence length="932" mass="101819">MNEVLTNGSRPSPTPSIPASSRTLAPSIDLPNVDTESEIRCFCGYDQDDGFTIQCDKCQHWQHGSCVKINPKNVPDTFICYYCEIRDLHQSDVKRAKDLQSKRIEVEGRKTQAQPKRSAGTSNRKRETNGSGHARSYSESTSLKPQSPKDHATGKNRGRQRPISTQNHTNLPDTSASPDEHSPTGKSPSVERDLASDSEVPPSVYTKEYSPISCNTVVSPEVDSKIKLWTHDAQDRTKSAIAATDSSAPCTPKRYSTSEFHELIPSGHTVRWVSSPEELSSLGLPLIRLVSDTPSKVDQFVIEYVGEIGSKTGYIQDPLNQYQRIRHPKAFVLFHPQLPLYIDARRCGSEARFVRRSCRPNLTFETMIIDSRDLRFALYTNQPIERGTELTIGWEWDSALPFHSLLEGASLEDLAPEQLQKMSTWAEVITTTVGECACADREMCIIARLKGDSPVGKSKKSSKSGTKRRWREMQDSNPSGRDGSPEKHDPESKYKRRSSSTSSHRKSESRDRTPTSLISGDITQSSVITDQNSSAREARKMKETINLIEKLTNPDSSHNRGKRVKRSGQASSTQSALPSVIADPPEKQSKTADDQSSALTVSNGVQNPLLPDAVHPPQSSLKTVQVNGISPPKAKPKTSYVDGGVQTDTDFVARLPTHSLPTSRKMRILAQFRAQSQQREVALKKQLSIVKEEESPPREIKSEPDKDIIMSDADTVSEASSPLKQTILDVKTPNLSPTGSPEMTVDISTTGPQPMSVDSEAPNYRAPFYNSIESESPKKILGLHVQLPLTPLFPNTPTTPALQGTSKPPFPTPSGSAASPSSPFQPQTPSGSVTTTGLPASLPTPPPAPLAITTTAPTARKKMSLSDYSARKKAESAEKDKAVIPANSTLHTILDVETEANGVRTAALVDGAMDVDPPHTFSNVSTNGVNQA</sequence>
<evidence type="ECO:0000256" key="4">
    <source>
        <dbReference type="ARBA" id="ARBA00022853"/>
    </source>
</evidence>
<evidence type="ECO:0000256" key="3">
    <source>
        <dbReference type="ARBA" id="ARBA00022833"/>
    </source>
</evidence>
<dbReference type="InterPro" id="IPR001214">
    <property type="entry name" value="SET_dom"/>
</dbReference>
<feature type="compositionally biased region" description="Low complexity" evidence="5">
    <location>
        <begin position="813"/>
        <end position="841"/>
    </location>
</feature>
<evidence type="ECO:0000259" key="6">
    <source>
        <dbReference type="PROSITE" id="PS50280"/>
    </source>
</evidence>
<feature type="compositionally biased region" description="Basic and acidic residues" evidence="5">
    <location>
        <begin position="584"/>
        <end position="593"/>
    </location>
</feature>
<feature type="region of interest" description="Disordered" evidence="5">
    <location>
        <begin position="1"/>
        <end position="29"/>
    </location>
</feature>
<dbReference type="Proteomes" id="UP001365542">
    <property type="component" value="Unassembled WGS sequence"/>
</dbReference>
<dbReference type="GO" id="GO:0070210">
    <property type="term" value="C:Rpd3L-Expanded complex"/>
    <property type="evidence" value="ECO:0007669"/>
    <property type="project" value="TreeGrafter"/>
</dbReference>
<name>A0AAV9X0L5_9PEZI</name>
<dbReference type="SUPFAM" id="SSF82199">
    <property type="entry name" value="SET domain"/>
    <property type="match status" value="1"/>
</dbReference>